<keyword evidence="2" id="KW-1185">Reference proteome</keyword>
<dbReference type="Gramene" id="EOY21293">
    <property type="protein sequence ID" value="EOY21293"/>
    <property type="gene ID" value="TCM_012746"/>
</dbReference>
<evidence type="ECO:0000313" key="2">
    <source>
        <dbReference type="Proteomes" id="UP000026915"/>
    </source>
</evidence>
<protein>
    <submittedName>
        <fullName evidence="1">H0502G05.11 protein</fullName>
    </submittedName>
</protein>
<dbReference type="HOGENOM" id="CLU_160324_0_0_1"/>
<sequence>MIDPLLNTTNPSIIGNLITVTPSTNTQSLVTKEELEKLLDQKNESLNFSEFDLKLPYFAKVIAKSYPKDYNNLKFKQFNGKIDNAGEHVMKFMETFRVAGLDDDLKLTEFFESLTKKAYT</sequence>
<dbReference type="eggNOG" id="ENOG502SX2M">
    <property type="taxonomic scope" value="Eukaryota"/>
</dbReference>
<name>A0A061FW46_THECC</name>
<organism evidence="1 2">
    <name type="scientific">Theobroma cacao</name>
    <name type="common">Cacao</name>
    <name type="synonym">Cocoa</name>
    <dbReference type="NCBI Taxonomy" id="3641"/>
    <lineage>
        <taxon>Eukaryota</taxon>
        <taxon>Viridiplantae</taxon>
        <taxon>Streptophyta</taxon>
        <taxon>Embryophyta</taxon>
        <taxon>Tracheophyta</taxon>
        <taxon>Spermatophyta</taxon>
        <taxon>Magnoliopsida</taxon>
        <taxon>eudicotyledons</taxon>
        <taxon>Gunneridae</taxon>
        <taxon>Pentapetalae</taxon>
        <taxon>rosids</taxon>
        <taxon>malvids</taxon>
        <taxon>Malvales</taxon>
        <taxon>Malvaceae</taxon>
        <taxon>Byttnerioideae</taxon>
        <taxon>Theobroma</taxon>
    </lineage>
</organism>
<dbReference type="EMBL" id="CM001881">
    <property type="protein sequence ID" value="EOY21293.1"/>
    <property type="molecule type" value="Genomic_DNA"/>
</dbReference>
<dbReference type="InParanoid" id="A0A061FW46"/>
<accession>A0A061FW46</accession>
<dbReference type="Proteomes" id="UP000026915">
    <property type="component" value="Chromosome 3"/>
</dbReference>
<proteinExistence type="predicted"/>
<reference evidence="1 2" key="1">
    <citation type="journal article" date="2013" name="Genome Biol.">
        <title>The genome sequence of the most widely cultivated cacao type and its use to identify candidate genes regulating pod color.</title>
        <authorList>
            <person name="Motamayor J.C."/>
            <person name="Mockaitis K."/>
            <person name="Schmutz J."/>
            <person name="Haiminen N."/>
            <person name="Iii D.L."/>
            <person name="Cornejo O."/>
            <person name="Findley S.D."/>
            <person name="Zheng P."/>
            <person name="Utro F."/>
            <person name="Royaert S."/>
            <person name="Saski C."/>
            <person name="Jenkins J."/>
            <person name="Podicheti R."/>
            <person name="Zhao M."/>
            <person name="Scheffler B.E."/>
            <person name="Stack J.C."/>
            <person name="Feltus F.A."/>
            <person name="Mustiga G.M."/>
            <person name="Amores F."/>
            <person name="Phillips W."/>
            <person name="Marelli J.P."/>
            <person name="May G.D."/>
            <person name="Shapiro H."/>
            <person name="Ma J."/>
            <person name="Bustamante C.D."/>
            <person name="Schnell R.J."/>
            <person name="Main D."/>
            <person name="Gilbert D."/>
            <person name="Parida L."/>
            <person name="Kuhn D.N."/>
        </authorList>
    </citation>
    <scope>NUCLEOTIDE SEQUENCE [LARGE SCALE GENOMIC DNA]</scope>
    <source>
        <strain evidence="2">cv. Matina 1-6</strain>
    </source>
</reference>
<gene>
    <name evidence="1" type="ORF">TCM_012746</name>
</gene>
<evidence type="ECO:0000313" key="1">
    <source>
        <dbReference type="EMBL" id="EOY21293.1"/>
    </source>
</evidence>
<dbReference type="AlphaFoldDB" id="A0A061FW46"/>